<proteinExistence type="predicted"/>
<protein>
    <submittedName>
        <fullName evidence="2">DRTGG domain-containing protein</fullName>
    </submittedName>
</protein>
<name>A0A5S4ZVT8_9FIRM</name>
<dbReference type="Gene3D" id="3.40.1390.20">
    <property type="entry name" value="HprK N-terminal domain-like"/>
    <property type="match status" value="1"/>
</dbReference>
<dbReference type="Pfam" id="PF07085">
    <property type="entry name" value="DRTGG"/>
    <property type="match status" value="1"/>
</dbReference>
<dbReference type="AlphaFoldDB" id="A0A5S4ZVT8"/>
<dbReference type="SUPFAM" id="SSF75138">
    <property type="entry name" value="HprK N-terminal domain-like"/>
    <property type="match status" value="1"/>
</dbReference>
<reference evidence="2 3" key="1">
    <citation type="submission" date="2019-07" db="EMBL/GenBank/DDBJ databases">
        <title>Genomic Encyclopedia of Type Strains, Phase I: the one thousand microbial genomes (KMG-I) project.</title>
        <authorList>
            <person name="Kyrpides N."/>
        </authorList>
    </citation>
    <scope>NUCLEOTIDE SEQUENCE [LARGE SCALE GENOMIC DNA]</scope>
    <source>
        <strain evidence="2 3">DSM 6562</strain>
    </source>
</reference>
<sequence length="114" mass="12742">MNLWAEIMDRLQLTLRTKPRALKRPIRSAYCGDLLSDVLAHANPGDLWITIHRHRNIVAVAALVKLSGIIITGGRTPDPDTLETAERECIPLFTTPLDNFQAAGKIYAILSDYF</sequence>
<feature type="domain" description="DRTGG" evidence="1">
    <location>
        <begin position="31"/>
        <end position="107"/>
    </location>
</feature>
<evidence type="ECO:0000313" key="3">
    <source>
        <dbReference type="Proteomes" id="UP000323166"/>
    </source>
</evidence>
<dbReference type="Proteomes" id="UP000323166">
    <property type="component" value="Unassembled WGS sequence"/>
</dbReference>
<dbReference type="EMBL" id="VNHM01000003">
    <property type="protein sequence ID" value="TYO96916.1"/>
    <property type="molecule type" value="Genomic_DNA"/>
</dbReference>
<dbReference type="InterPro" id="IPR010766">
    <property type="entry name" value="DRTGG"/>
</dbReference>
<dbReference type="RefSeq" id="WP_166510778.1">
    <property type="nucleotide sequence ID" value="NZ_VNHM01000003.1"/>
</dbReference>
<keyword evidence="3" id="KW-1185">Reference proteome</keyword>
<dbReference type="InterPro" id="IPR028979">
    <property type="entry name" value="Ser_kin/Pase_Hpr-like_N_sf"/>
</dbReference>
<comment type="caution">
    <text evidence="2">The sequence shown here is derived from an EMBL/GenBank/DDBJ whole genome shotgun (WGS) entry which is preliminary data.</text>
</comment>
<gene>
    <name evidence="2" type="ORF">LX24_00726</name>
</gene>
<organism evidence="2 3">
    <name type="scientific">Desulfallas thermosapovorans DSM 6562</name>
    <dbReference type="NCBI Taxonomy" id="1121431"/>
    <lineage>
        <taxon>Bacteria</taxon>
        <taxon>Bacillati</taxon>
        <taxon>Bacillota</taxon>
        <taxon>Clostridia</taxon>
        <taxon>Eubacteriales</taxon>
        <taxon>Desulfallaceae</taxon>
        <taxon>Desulfallas</taxon>
    </lineage>
</organism>
<evidence type="ECO:0000313" key="2">
    <source>
        <dbReference type="EMBL" id="TYO96916.1"/>
    </source>
</evidence>
<evidence type="ECO:0000259" key="1">
    <source>
        <dbReference type="Pfam" id="PF07085"/>
    </source>
</evidence>
<accession>A0A5S4ZVT8</accession>